<dbReference type="PANTHER" id="PTHR11183">
    <property type="entry name" value="GLYCOGENIN SUBFAMILY MEMBER"/>
    <property type="match status" value="1"/>
</dbReference>
<dbReference type="HOGENOM" id="CLU_017171_4_0_1"/>
<dbReference type="EC" id="2.4.1.186" evidence="2"/>
<dbReference type="GeneID" id="4851032"/>
<dbReference type="InterPro" id="IPR002495">
    <property type="entry name" value="Glyco_trans_8"/>
</dbReference>
<keyword evidence="3" id="KW-1185">Reference proteome</keyword>
<accession>A3GFI3</accession>
<dbReference type="eggNOG" id="KOG1950">
    <property type="taxonomic scope" value="Eukaryota"/>
</dbReference>
<dbReference type="RefSeq" id="XP_001387375.2">
    <property type="nucleotide sequence ID" value="XM_001387338.1"/>
</dbReference>
<dbReference type="GO" id="GO:0008466">
    <property type="term" value="F:glycogenin glucosyltransferase activity"/>
    <property type="evidence" value="ECO:0007669"/>
    <property type="project" value="UniProtKB-EC"/>
</dbReference>
<dbReference type="STRING" id="322104.A3GFI3"/>
<gene>
    <name evidence="2" type="primary">GLG1</name>
    <name evidence="2" type="ORF">PICST_86206</name>
</gene>
<feature type="compositionally biased region" description="Basic and acidic residues" evidence="1">
    <location>
        <begin position="460"/>
        <end position="478"/>
    </location>
</feature>
<dbReference type="SUPFAM" id="SSF53448">
    <property type="entry name" value="Nucleotide-diphospho-sugar transferases"/>
    <property type="match status" value="1"/>
</dbReference>
<evidence type="ECO:0000313" key="3">
    <source>
        <dbReference type="Proteomes" id="UP000002258"/>
    </source>
</evidence>
<feature type="region of interest" description="Disordered" evidence="1">
    <location>
        <begin position="579"/>
        <end position="598"/>
    </location>
</feature>
<protein>
    <submittedName>
        <fullName evidence="2">Transferase activity, transferring hexosyl groups</fullName>
        <ecNumber evidence="2">2.4.1.186</ecNumber>
    </submittedName>
</protein>
<sequence>MPSAIFSLLYNPDYLPGALVLGSRIHKLLERAQDSSTVLGVLIDKSKFSPSQLHLLSRFYTDLVDVAPLQSSLKDKLHNDLQRPELDKTFTKVVLWSLLQYDKILYLDSDTLPIIPDSPAAGSVIDLLQLEFEKSAILAAPDSGFPDIFNSGVFVLKPNLNDYSALDSLVKQSATNPNLSFDGADQGLLNQYFNPQPDWVRALLETGNAHIDSTTESGSTIVRASTNWVKIPFLYNVTPSAQYQYLPAFKHFSTLPPVPVGPEDFDILTAGGEPGEDSEPVLRSTFDTLANYHTTALSYINYSTTQVKLVHFIGPAKPWKSSTTVSGIHKDWWYAWMDTFGPRSIADVVSSEYEASAPESSHEYTIPKEYRYEGPDQHLDEGPLPEPYDEHKPEQPSKPFEPSDLLDPANYQQYEDHIVPSADAMWDPTKEPPPSNVDPAPYAEFEQEMKAFTNTWDAPQEYHEPEPEPEQVHYHPEPQPEPYSEPPPKYVPEHKPEPVPSFAYTKYVEPERVFDSSSDYFPQHRLQEVERIDIEEENSFESNDVPDDGVNAHAFIEVNEKLSHLGFIEDDKGFEDIYDESSYDQPSEATFERDAQSRSLDRENVPKLFPWEFRNDQTSERVFDF</sequence>
<dbReference type="Pfam" id="PF01501">
    <property type="entry name" value="Glyco_transf_8"/>
    <property type="match status" value="1"/>
</dbReference>
<feature type="region of interest" description="Disordered" evidence="1">
    <location>
        <begin position="459"/>
        <end position="497"/>
    </location>
</feature>
<name>A3GFI3_PICST</name>
<evidence type="ECO:0000256" key="1">
    <source>
        <dbReference type="SAM" id="MobiDB-lite"/>
    </source>
</evidence>
<feature type="compositionally biased region" description="Pro residues" evidence="1">
    <location>
        <begin position="479"/>
        <end position="490"/>
    </location>
</feature>
<comment type="caution">
    <text evidence="2">The sequence shown here is derived from an EMBL/GenBank/DDBJ whole genome shotgun (WGS) entry which is preliminary data.</text>
</comment>
<dbReference type="AlphaFoldDB" id="A3GFI3"/>
<keyword evidence="2" id="KW-0328">Glycosyltransferase</keyword>
<dbReference type="OMA" id="VPKLFPW"/>
<dbReference type="Gene3D" id="3.90.550.10">
    <property type="entry name" value="Spore Coat Polysaccharide Biosynthesis Protein SpsA, Chain A"/>
    <property type="match status" value="1"/>
</dbReference>
<dbReference type="InterPro" id="IPR029044">
    <property type="entry name" value="Nucleotide-diphossugar_trans"/>
</dbReference>
<organism evidence="2 3">
    <name type="scientific">Scheffersomyces stipitis (strain ATCC 58785 / CBS 6054 / NBRC 10063 / NRRL Y-11545)</name>
    <name type="common">Yeast</name>
    <name type="synonym">Pichia stipitis</name>
    <dbReference type="NCBI Taxonomy" id="322104"/>
    <lineage>
        <taxon>Eukaryota</taxon>
        <taxon>Fungi</taxon>
        <taxon>Dikarya</taxon>
        <taxon>Ascomycota</taxon>
        <taxon>Saccharomycotina</taxon>
        <taxon>Pichiomycetes</taxon>
        <taxon>Debaryomycetaceae</taxon>
        <taxon>Scheffersomyces</taxon>
    </lineage>
</organism>
<evidence type="ECO:0000313" key="2">
    <source>
        <dbReference type="EMBL" id="EAZ63352.2"/>
    </source>
</evidence>
<reference evidence="2 3" key="1">
    <citation type="journal article" date="2007" name="Nat. Biotechnol.">
        <title>Genome sequence of the lignocellulose-bioconverting and xylose-fermenting yeast Pichia stipitis.</title>
        <authorList>
            <person name="Jeffries T.W."/>
            <person name="Grigoriev I.V."/>
            <person name="Grimwood J."/>
            <person name="Laplaza J.M."/>
            <person name="Aerts A."/>
            <person name="Salamov A."/>
            <person name="Schmutz J."/>
            <person name="Lindquist E."/>
            <person name="Dehal P."/>
            <person name="Shapiro H."/>
            <person name="Jin Y.S."/>
            <person name="Passoth V."/>
            <person name="Richardson P.M."/>
        </authorList>
    </citation>
    <scope>NUCLEOTIDE SEQUENCE [LARGE SCALE GENOMIC DNA]</scope>
    <source>
        <strain evidence="3">ATCC 58785 / CBS 6054 / NBRC 10063 / NRRL Y-11545</strain>
    </source>
</reference>
<dbReference type="EMBL" id="AAVQ01000001">
    <property type="protein sequence ID" value="EAZ63352.2"/>
    <property type="molecule type" value="Genomic_DNA"/>
</dbReference>
<dbReference type="InterPro" id="IPR050587">
    <property type="entry name" value="GNT1/Glycosyltrans_8"/>
</dbReference>
<proteinExistence type="predicted"/>
<dbReference type="OrthoDB" id="2014201at2759"/>
<dbReference type="Proteomes" id="UP000002258">
    <property type="component" value="Chromosome 1"/>
</dbReference>
<dbReference type="InParanoid" id="A3GFI3"/>
<feature type="region of interest" description="Disordered" evidence="1">
    <location>
        <begin position="373"/>
        <end position="407"/>
    </location>
</feature>
<keyword evidence="2" id="KW-0808">Transferase</keyword>
<dbReference type="KEGG" id="pic:PICST_86206"/>